<feature type="transmembrane region" description="Helical" evidence="1">
    <location>
        <begin position="62"/>
        <end position="80"/>
    </location>
</feature>
<reference evidence="2" key="1">
    <citation type="journal article" date="2020" name="mSystems">
        <title>Genome- and Community-Level Interaction Insights into Carbon Utilization and Element Cycling Functions of Hydrothermarchaeota in Hydrothermal Sediment.</title>
        <authorList>
            <person name="Zhou Z."/>
            <person name="Liu Y."/>
            <person name="Xu W."/>
            <person name="Pan J."/>
            <person name="Luo Z.H."/>
            <person name="Li M."/>
        </authorList>
    </citation>
    <scope>NUCLEOTIDE SEQUENCE [LARGE SCALE GENOMIC DNA]</scope>
    <source>
        <strain evidence="2">SpSt-26</strain>
    </source>
</reference>
<feature type="transmembrane region" description="Helical" evidence="1">
    <location>
        <begin position="34"/>
        <end position="50"/>
    </location>
</feature>
<keyword evidence="1" id="KW-0812">Transmembrane</keyword>
<evidence type="ECO:0000313" key="2">
    <source>
        <dbReference type="EMBL" id="HEH35129.1"/>
    </source>
</evidence>
<evidence type="ECO:0000256" key="1">
    <source>
        <dbReference type="SAM" id="Phobius"/>
    </source>
</evidence>
<organism evidence="2">
    <name type="scientific">Archaeoglobus fulgidus</name>
    <dbReference type="NCBI Taxonomy" id="2234"/>
    <lineage>
        <taxon>Archaea</taxon>
        <taxon>Methanobacteriati</taxon>
        <taxon>Methanobacteriota</taxon>
        <taxon>Archaeoglobi</taxon>
        <taxon>Archaeoglobales</taxon>
        <taxon>Archaeoglobaceae</taxon>
        <taxon>Archaeoglobus</taxon>
    </lineage>
</organism>
<dbReference type="Pfam" id="PF19094">
    <property type="entry name" value="EMC6_arch"/>
    <property type="match status" value="1"/>
</dbReference>
<dbReference type="AlphaFoldDB" id="A0A7J2TH94"/>
<proteinExistence type="predicted"/>
<feature type="transmembrane region" description="Helical" evidence="1">
    <location>
        <begin position="7"/>
        <end position="28"/>
    </location>
</feature>
<comment type="caution">
    <text evidence="2">The sequence shown here is derived from an EMBL/GenBank/DDBJ whole genome shotgun (WGS) entry which is preliminary data.</text>
</comment>
<keyword evidence="1" id="KW-0472">Membrane</keyword>
<sequence length="83" mass="9422">MREALKVAVPILMGTIAGIISMLLTQGLRERDPFGIVILVLFIYAQKFIFLKIGAKLEAKDWFGISFLSFASWYLSWTLLLNL</sequence>
<gene>
    <name evidence="2" type="ORF">ENP88_03030</name>
</gene>
<accession>A0A7J2TH94</accession>
<protein>
    <submittedName>
        <fullName evidence="2">Uncharacterized protein</fullName>
    </submittedName>
</protein>
<name>A0A7J2TH94_ARCFL</name>
<dbReference type="InterPro" id="IPR043941">
    <property type="entry name" value="EMC6-arch"/>
</dbReference>
<keyword evidence="1" id="KW-1133">Transmembrane helix</keyword>
<dbReference type="EMBL" id="DSLA01000048">
    <property type="protein sequence ID" value="HEH35129.1"/>
    <property type="molecule type" value="Genomic_DNA"/>
</dbReference>